<dbReference type="GO" id="GO:0016020">
    <property type="term" value="C:membrane"/>
    <property type="evidence" value="ECO:0007669"/>
    <property type="project" value="UniProtKB-SubCell"/>
</dbReference>
<evidence type="ECO:0000256" key="7">
    <source>
        <dbReference type="ARBA" id="ARBA00022989"/>
    </source>
</evidence>
<feature type="transmembrane region" description="Helical" evidence="9">
    <location>
        <begin position="119"/>
        <end position="140"/>
    </location>
</feature>
<dbReference type="GO" id="GO:0035673">
    <property type="term" value="F:oligopeptide transmembrane transporter activity"/>
    <property type="evidence" value="ECO:0007669"/>
    <property type="project" value="InterPro"/>
</dbReference>
<evidence type="ECO:0000256" key="5">
    <source>
        <dbReference type="ARBA" id="ARBA00022856"/>
    </source>
</evidence>
<dbReference type="PANTHER" id="PTHR22601">
    <property type="entry name" value="ISP4 LIKE PROTEIN"/>
    <property type="match status" value="1"/>
</dbReference>
<accession>A0A8E2F1S7</accession>
<evidence type="ECO:0000256" key="4">
    <source>
        <dbReference type="ARBA" id="ARBA00022692"/>
    </source>
</evidence>
<feature type="transmembrane region" description="Helical" evidence="9">
    <location>
        <begin position="77"/>
        <end position="98"/>
    </location>
</feature>
<keyword evidence="5" id="KW-0571">Peptide transport</keyword>
<reference evidence="10 11" key="1">
    <citation type="journal article" date="2016" name="Nat. Commun.">
        <title>Ectomycorrhizal ecology is imprinted in the genome of the dominant symbiotic fungus Cenococcum geophilum.</title>
        <authorList>
            <consortium name="DOE Joint Genome Institute"/>
            <person name="Peter M."/>
            <person name="Kohler A."/>
            <person name="Ohm R.A."/>
            <person name="Kuo A."/>
            <person name="Krutzmann J."/>
            <person name="Morin E."/>
            <person name="Arend M."/>
            <person name="Barry K.W."/>
            <person name="Binder M."/>
            <person name="Choi C."/>
            <person name="Clum A."/>
            <person name="Copeland A."/>
            <person name="Grisel N."/>
            <person name="Haridas S."/>
            <person name="Kipfer T."/>
            <person name="LaButti K."/>
            <person name="Lindquist E."/>
            <person name="Lipzen A."/>
            <person name="Maire R."/>
            <person name="Meier B."/>
            <person name="Mihaltcheva S."/>
            <person name="Molinier V."/>
            <person name="Murat C."/>
            <person name="Poggeler S."/>
            <person name="Quandt C.A."/>
            <person name="Sperisen C."/>
            <person name="Tritt A."/>
            <person name="Tisserant E."/>
            <person name="Crous P.W."/>
            <person name="Henrissat B."/>
            <person name="Nehls U."/>
            <person name="Egli S."/>
            <person name="Spatafora J.W."/>
            <person name="Grigoriev I.V."/>
            <person name="Martin F.M."/>
        </authorList>
    </citation>
    <scope>NUCLEOTIDE SEQUENCE [LARGE SCALE GENOMIC DNA]</scope>
    <source>
        <strain evidence="10 11">CBS 207.34</strain>
    </source>
</reference>
<feature type="transmembrane region" description="Helical" evidence="9">
    <location>
        <begin position="290"/>
        <end position="312"/>
    </location>
</feature>
<feature type="transmembrane region" description="Helical" evidence="9">
    <location>
        <begin position="152"/>
        <end position="172"/>
    </location>
</feature>
<dbReference type="Pfam" id="PF03169">
    <property type="entry name" value="OPT"/>
    <property type="match status" value="1"/>
</dbReference>
<comment type="similarity">
    <text evidence="2">Belongs to the oligopeptide OPT transporter family.</text>
</comment>
<evidence type="ECO:0000256" key="9">
    <source>
        <dbReference type="SAM" id="Phobius"/>
    </source>
</evidence>
<dbReference type="InterPro" id="IPR004813">
    <property type="entry name" value="OPT"/>
</dbReference>
<dbReference type="EMBL" id="KV749668">
    <property type="protein sequence ID" value="OCL08353.1"/>
    <property type="molecule type" value="Genomic_DNA"/>
</dbReference>
<evidence type="ECO:0000256" key="3">
    <source>
        <dbReference type="ARBA" id="ARBA00022448"/>
    </source>
</evidence>
<keyword evidence="6" id="KW-0653">Protein transport</keyword>
<keyword evidence="8 9" id="KW-0472">Membrane</keyword>
<dbReference type="AlphaFoldDB" id="A0A8E2F1S7"/>
<feature type="transmembrane region" description="Helical" evidence="9">
    <location>
        <begin position="663"/>
        <end position="689"/>
    </location>
</feature>
<gene>
    <name evidence="10" type="ORF">AOQ84DRAFT_293359</name>
</gene>
<dbReference type="GO" id="GO:0015031">
    <property type="term" value="P:protein transport"/>
    <property type="evidence" value="ECO:0007669"/>
    <property type="project" value="UniProtKB-KW"/>
</dbReference>
<feature type="transmembrane region" description="Helical" evidence="9">
    <location>
        <begin position="701"/>
        <end position="724"/>
    </location>
</feature>
<keyword evidence="3" id="KW-0813">Transport</keyword>
<evidence type="ECO:0000313" key="11">
    <source>
        <dbReference type="Proteomes" id="UP000250140"/>
    </source>
</evidence>
<feature type="transmembrane region" description="Helical" evidence="9">
    <location>
        <begin position="363"/>
        <end position="383"/>
    </location>
</feature>
<protein>
    <submittedName>
        <fullName evidence="10">OPT superfamily oligopeptide transporter</fullName>
    </submittedName>
</protein>
<dbReference type="Proteomes" id="UP000250140">
    <property type="component" value="Unassembled WGS sequence"/>
</dbReference>
<evidence type="ECO:0000256" key="2">
    <source>
        <dbReference type="ARBA" id="ARBA00008807"/>
    </source>
</evidence>
<proteinExistence type="inferred from homology"/>
<dbReference type="NCBIfam" id="TIGR00728">
    <property type="entry name" value="OPT_sfam"/>
    <property type="match status" value="1"/>
</dbReference>
<evidence type="ECO:0000256" key="8">
    <source>
        <dbReference type="ARBA" id="ARBA00023136"/>
    </source>
</evidence>
<feature type="transmembrane region" description="Helical" evidence="9">
    <location>
        <begin position="554"/>
        <end position="574"/>
    </location>
</feature>
<evidence type="ECO:0000313" key="10">
    <source>
        <dbReference type="EMBL" id="OCL08353.1"/>
    </source>
</evidence>
<feature type="transmembrane region" description="Helical" evidence="9">
    <location>
        <begin position="51"/>
        <end position="71"/>
    </location>
</feature>
<evidence type="ECO:0000256" key="6">
    <source>
        <dbReference type="ARBA" id="ARBA00022927"/>
    </source>
</evidence>
<feature type="transmembrane region" description="Helical" evidence="9">
    <location>
        <begin position="472"/>
        <end position="495"/>
    </location>
</feature>
<keyword evidence="4 9" id="KW-0812">Transmembrane</keyword>
<sequence>MPIASTKSSPVYVDEDESEHYSVPAETAEDLATEVIHARDDPTLNPWTFRVWFLGIGLSTFGGTLATIYYFKPQSVVVSTVFLAIISFVLGEAMAAFIPRKTFIGRLLNPHPFNSKEHAAILVMASAAANSPAAIEVLAVQRLYYNMDPSPAIGIFLICASQCLGYGFAGLLRRTLVYPTKMLFPINLPMNSLLEALHGEKSQVKKKLRVFYIGFFVLFFYEFIPEYIMPVLVGVSFFCLAKRDSLLFTNLFGGSNGNEGLGILALSFDWQYISNPSPLWYPLQTLVNNFVGYILCIAVFVGVYYGNIWNALKFPFLSESLFTDKSNGTSYDLFNQSAVLNSKWEVDPALVAQQGLPYFSATFVIYILASNLSITSTFTHMLLWNYNDIKSAWAFASLANLRRAINPRSWHWRFWKMTDNKRGGAEDTEHDPHYRLMLAYKDAPDWWYGIVLIVSAAIGLITMYLAPSTLPWWGFIVSCVLSCICILFFGAQYAITGFDYNVQPVIQMIGGYLHPGRPMANMYFVLFGYNSVIQGQLLLKDLKFAQYAHLSPRATFTMQICGTIVGSIFAYIIMNSITANQREVLLSLEGTNIWSGYSVQTFNSQAIAWGGLAKSLFSVGCRYQWVTLAYIVGFVLPVPFWLVHKYFPKWKMDYWNTALITNYIGLLWSGINSVTTAWFVIGAFSQFYLRKYKPNWFIKYNYILSAAMDGGTQVLVFLLTFAVFGGGGKEASFLQTQVQFPPYWGNNYQQGNYDYCMNNPST</sequence>
<feature type="transmembrane region" description="Helical" evidence="9">
    <location>
        <begin position="625"/>
        <end position="643"/>
    </location>
</feature>
<keyword evidence="11" id="KW-1185">Reference proteome</keyword>
<organism evidence="10 11">
    <name type="scientific">Glonium stellatum</name>
    <dbReference type="NCBI Taxonomy" id="574774"/>
    <lineage>
        <taxon>Eukaryota</taxon>
        <taxon>Fungi</taxon>
        <taxon>Dikarya</taxon>
        <taxon>Ascomycota</taxon>
        <taxon>Pezizomycotina</taxon>
        <taxon>Dothideomycetes</taxon>
        <taxon>Pleosporomycetidae</taxon>
        <taxon>Gloniales</taxon>
        <taxon>Gloniaceae</taxon>
        <taxon>Glonium</taxon>
    </lineage>
</organism>
<evidence type="ECO:0000256" key="1">
    <source>
        <dbReference type="ARBA" id="ARBA00004141"/>
    </source>
</evidence>
<comment type="subcellular location">
    <subcellularLocation>
        <location evidence="1">Membrane</location>
        <topology evidence="1">Multi-pass membrane protein</topology>
    </subcellularLocation>
</comment>
<feature type="transmembrane region" description="Helical" evidence="9">
    <location>
        <begin position="446"/>
        <end position="465"/>
    </location>
</feature>
<dbReference type="OrthoDB" id="9986677at2759"/>
<keyword evidence="7 9" id="KW-1133">Transmembrane helix</keyword>
<feature type="transmembrane region" description="Helical" evidence="9">
    <location>
        <begin position="210"/>
        <end position="228"/>
    </location>
</feature>
<name>A0A8E2F1S7_9PEZI</name>
<dbReference type="InterPro" id="IPR004648">
    <property type="entry name" value="Oligpept_transpt"/>
</dbReference>